<accession>A0A318Z6D8</accession>
<evidence type="ECO:0000313" key="4">
    <source>
        <dbReference type="EMBL" id="PYH42649.1"/>
    </source>
</evidence>
<dbReference type="OrthoDB" id="10633072at2759"/>
<dbReference type="GeneID" id="37078810"/>
<dbReference type="PROSITE" id="PS50157">
    <property type="entry name" value="ZINC_FINGER_C2H2_2"/>
    <property type="match status" value="1"/>
</dbReference>
<feature type="compositionally biased region" description="Basic and acidic residues" evidence="2">
    <location>
        <begin position="217"/>
        <end position="230"/>
    </location>
</feature>
<feature type="region of interest" description="Disordered" evidence="2">
    <location>
        <begin position="217"/>
        <end position="240"/>
    </location>
</feature>
<evidence type="ECO:0000313" key="5">
    <source>
        <dbReference type="Proteomes" id="UP000248349"/>
    </source>
</evidence>
<dbReference type="EMBL" id="KZ821250">
    <property type="protein sequence ID" value="PYH42649.1"/>
    <property type="molecule type" value="Genomic_DNA"/>
</dbReference>
<organism evidence="4 5">
    <name type="scientific">Aspergillus saccharolyticus JOP 1030-1</name>
    <dbReference type="NCBI Taxonomy" id="1450539"/>
    <lineage>
        <taxon>Eukaryota</taxon>
        <taxon>Fungi</taxon>
        <taxon>Dikarya</taxon>
        <taxon>Ascomycota</taxon>
        <taxon>Pezizomycotina</taxon>
        <taxon>Eurotiomycetes</taxon>
        <taxon>Eurotiomycetidae</taxon>
        <taxon>Eurotiales</taxon>
        <taxon>Aspergillaceae</taxon>
        <taxon>Aspergillus</taxon>
        <taxon>Aspergillus subgen. Circumdati</taxon>
    </lineage>
</organism>
<dbReference type="GO" id="GO:0008270">
    <property type="term" value="F:zinc ion binding"/>
    <property type="evidence" value="ECO:0007669"/>
    <property type="project" value="UniProtKB-KW"/>
</dbReference>
<feature type="region of interest" description="Disordered" evidence="2">
    <location>
        <begin position="104"/>
        <end position="197"/>
    </location>
</feature>
<dbReference type="InterPro" id="IPR013087">
    <property type="entry name" value="Znf_C2H2_type"/>
</dbReference>
<feature type="compositionally biased region" description="Low complexity" evidence="2">
    <location>
        <begin position="180"/>
        <end position="190"/>
    </location>
</feature>
<dbReference type="AlphaFoldDB" id="A0A318Z6D8"/>
<dbReference type="Proteomes" id="UP000248349">
    <property type="component" value="Unassembled WGS sequence"/>
</dbReference>
<evidence type="ECO:0000256" key="1">
    <source>
        <dbReference type="PROSITE-ProRule" id="PRU00042"/>
    </source>
</evidence>
<keyword evidence="1" id="KW-0479">Metal-binding</keyword>
<feature type="domain" description="C2H2-type" evidence="3">
    <location>
        <begin position="44"/>
        <end position="73"/>
    </location>
</feature>
<name>A0A318Z6D8_9EURO</name>
<keyword evidence="5" id="KW-1185">Reference proteome</keyword>
<sequence>MAYQFEEIPAYKTYLAVLKDSASTLPAYTADELQNEITVFPGELKCRYPNCSRVFSRTKTLRIHLMKHDVQVEKAKPGRMGTRLAAAATDFYLGVEKEYHKTRQQFNTGSDSAREETAPQLDSAETRPEPGEESDFSDAELVRARDNVTKRRRPLQSSRKPLQRLRASSLERNSDSAITSLSRRSLSPLPADDDETNIVDVGMKEESEVSLSSRIISSEDHGDGPHHLEEASEESTTRAVTGRPAHELLSMFAEILARLTEFLNQAR</sequence>
<gene>
    <name evidence="4" type="ORF">BP01DRAFT_385307</name>
</gene>
<evidence type="ECO:0000256" key="2">
    <source>
        <dbReference type="SAM" id="MobiDB-lite"/>
    </source>
</evidence>
<dbReference type="RefSeq" id="XP_025428631.1">
    <property type="nucleotide sequence ID" value="XM_025577581.1"/>
</dbReference>
<evidence type="ECO:0000259" key="3">
    <source>
        <dbReference type="PROSITE" id="PS50157"/>
    </source>
</evidence>
<feature type="compositionally biased region" description="Basic and acidic residues" evidence="2">
    <location>
        <begin position="140"/>
        <end position="149"/>
    </location>
</feature>
<protein>
    <recommendedName>
        <fullName evidence="3">C2H2-type domain-containing protein</fullName>
    </recommendedName>
</protein>
<keyword evidence="1" id="KW-0862">Zinc</keyword>
<dbReference type="PROSITE" id="PS00028">
    <property type="entry name" value="ZINC_FINGER_C2H2_1"/>
    <property type="match status" value="1"/>
</dbReference>
<keyword evidence="1" id="KW-0863">Zinc-finger</keyword>
<proteinExistence type="predicted"/>
<reference evidence="4 5" key="1">
    <citation type="submission" date="2016-12" db="EMBL/GenBank/DDBJ databases">
        <title>The genomes of Aspergillus section Nigri reveals drivers in fungal speciation.</title>
        <authorList>
            <consortium name="DOE Joint Genome Institute"/>
            <person name="Vesth T.C."/>
            <person name="Nybo J."/>
            <person name="Theobald S."/>
            <person name="Brandl J."/>
            <person name="Frisvad J.C."/>
            <person name="Nielsen K.F."/>
            <person name="Lyhne E.K."/>
            <person name="Kogle M.E."/>
            <person name="Kuo A."/>
            <person name="Riley R."/>
            <person name="Clum A."/>
            <person name="Nolan M."/>
            <person name="Lipzen A."/>
            <person name="Salamov A."/>
            <person name="Henrissat B."/>
            <person name="Wiebenga A."/>
            <person name="De Vries R.P."/>
            <person name="Grigoriev I.V."/>
            <person name="Mortensen U.H."/>
            <person name="Andersen M.R."/>
            <person name="Baker S.E."/>
        </authorList>
    </citation>
    <scope>NUCLEOTIDE SEQUENCE [LARGE SCALE GENOMIC DNA]</scope>
    <source>
        <strain evidence="4 5">JOP 1030-1</strain>
    </source>
</reference>